<evidence type="ECO:0000256" key="1">
    <source>
        <dbReference type="ARBA" id="ARBA00022801"/>
    </source>
</evidence>
<accession>A0ABT1S8L0</accession>
<name>A0ABT1S8L0_9FIRM</name>
<reference evidence="3 4" key="1">
    <citation type="submission" date="2022-06" db="EMBL/GenBank/DDBJ databases">
        <title>Isolation of gut microbiota from human fecal samples.</title>
        <authorList>
            <person name="Pamer E.G."/>
            <person name="Barat B."/>
            <person name="Waligurski E."/>
            <person name="Medina S."/>
            <person name="Paddock L."/>
            <person name="Mostad J."/>
        </authorList>
    </citation>
    <scope>NUCLEOTIDE SEQUENCE [LARGE SCALE GENOMIC DNA]</scope>
    <source>
        <strain evidence="3 4">DFI.7.95</strain>
    </source>
</reference>
<evidence type="ECO:0000259" key="2">
    <source>
        <dbReference type="Pfam" id="PF00561"/>
    </source>
</evidence>
<dbReference type="InterPro" id="IPR050266">
    <property type="entry name" value="AB_hydrolase_sf"/>
</dbReference>
<sequence length="271" mass="31941">MMEFFTTSDNVKLYYEVKGEGLPIIFIHGFSEDHNSFRIQQRVLSKKYKIITYDLRGHGISDRTDYGLNLERFALDLREFIGYLELKDVILVGWSMGAWVIFEYINLFGLEKISKICIVDKSPKAINDNSWDLGLYHGKYTMENALKDLSLIKENWIGFAEKFIRNMAPYFNEKQFNISMDKIKNNSPHVMYSMWKSMIEKDYRDTLSKIHIPTLIIFGGKSTFYSVDAGKYLKENIRNSQLIIFEDHTHLLVLENPIRFNRVLEEFTSKY</sequence>
<evidence type="ECO:0000313" key="3">
    <source>
        <dbReference type="EMBL" id="MCQ4922687.1"/>
    </source>
</evidence>
<gene>
    <name evidence="3" type="ORF">NE686_06305</name>
</gene>
<dbReference type="Proteomes" id="UP001524478">
    <property type="component" value="Unassembled WGS sequence"/>
</dbReference>
<dbReference type="SUPFAM" id="SSF53474">
    <property type="entry name" value="alpha/beta-Hydrolases"/>
    <property type="match status" value="1"/>
</dbReference>
<dbReference type="RefSeq" id="WP_256310853.1">
    <property type="nucleotide sequence ID" value="NZ_JANGAC010000003.1"/>
</dbReference>
<feature type="domain" description="AB hydrolase-1" evidence="2">
    <location>
        <begin position="23"/>
        <end position="257"/>
    </location>
</feature>
<evidence type="ECO:0000313" key="4">
    <source>
        <dbReference type="Proteomes" id="UP001524478"/>
    </source>
</evidence>
<dbReference type="InterPro" id="IPR029058">
    <property type="entry name" value="AB_hydrolase_fold"/>
</dbReference>
<dbReference type="Gene3D" id="3.40.50.1820">
    <property type="entry name" value="alpha/beta hydrolase"/>
    <property type="match status" value="1"/>
</dbReference>
<keyword evidence="1 3" id="KW-0378">Hydrolase</keyword>
<comment type="caution">
    <text evidence="3">The sequence shown here is derived from an EMBL/GenBank/DDBJ whole genome shotgun (WGS) entry which is preliminary data.</text>
</comment>
<dbReference type="PANTHER" id="PTHR43798:SF31">
    <property type="entry name" value="AB HYDROLASE SUPERFAMILY PROTEIN YCLE"/>
    <property type="match status" value="1"/>
</dbReference>
<dbReference type="Pfam" id="PF00561">
    <property type="entry name" value="Abhydrolase_1"/>
    <property type="match status" value="1"/>
</dbReference>
<dbReference type="GO" id="GO:0016787">
    <property type="term" value="F:hydrolase activity"/>
    <property type="evidence" value="ECO:0007669"/>
    <property type="project" value="UniProtKB-KW"/>
</dbReference>
<organism evidence="3 4">
    <name type="scientific">Tissierella carlieri</name>
    <dbReference type="NCBI Taxonomy" id="689904"/>
    <lineage>
        <taxon>Bacteria</taxon>
        <taxon>Bacillati</taxon>
        <taxon>Bacillota</taxon>
        <taxon>Tissierellia</taxon>
        <taxon>Tissierellales</taxon>
        <taxon>Tissierellaceae</taxon>
        <taxon>Tissierella</taxon>
    </lineage>
</organism>
<keyword evidence="4" id="KW-1185">Reference proteome</keyword>
<dbReference type="InterPro" id="IPR000073">
    <property type="entry name" value="AB_hydrolase_1"/>
</dbReference>
<dbReference type="PANTHER" id="PTHR43798">
    <property type="entry name" value="MONOACYLGLYCEROL LIPASE"/>
    <property type="match status" value="1"/>
</dbReference>
<proteinExistence type="predicted"/>
<protein>
    <submittedName>
        <fullName evidence="3">Alpha/beta hydrolase</fullName>
    </submittedName>
</protein>
<dbReference type="EMBL" id="JANGAC010000003">
    <property type="protein sequence ID" value="MCQ4922687.1"/>
    <property type="molecule type" value="Genomic_DNA"/>
</dbReference>